<dbReference type="AlphaFoldDB" id="A0A9J6B2F7"/>
<proteinExistence type="predicted"/>
<gene>
    <name evidence="1" type="ORF">H5410_002619</name>
</gene>
<accession>A0A9J6B2F7</accession>
<comment type="caution">
    <text evidence="1">The sequence shown here is derived from an EMBL/GenBank/DDBJ whole genome shotgun (WGS) entry which is preliminary data.</text>
</comment>
<dbReference type="EMBL" id="JACXVP010000001">
    <property type="protein sequence ID" value="KAG5630902.1"/>
    <property type="molecule type" value="Genomic_DNA"/>
</dbReference>
<dbReference type="Proteomes" id="UP000824120">
    <property type="component" value="Chromosome 1"/>
</dbReference>
<protein>
    <submittedName>
        <fullName evidence="1">Uncharacterized protein</fullName>
    </submittedName>
</protein>
<evidence type="ECO:0000313" key="2">
    <source>
        <dbReference type="Proteomes" id="UP000824120"/>
    </source>
</evidence>
<organism evidence="1 2">
    <name type="scientific">Solanum commersonii</name>
    <name type="common">Commerson's wild potato</name>
    <name type="synonym">Commerson's nightshade</name>
    <dbReference type="NCBI Taxonomy" id="4109"/>
    <lineage>
        <taxon>Eukaryota</taxon>
        <taxon>Viridiplantae</taxon>
        <taxon>Streptophyta</taxon>
        <taxon>Embryophyta</taxon>
        <taxon>Tracheophyta</taxon>
        <taxon>Spermatophyta</taxon>
        <taxon>Magnoliopsida</taxon>
        <taxon>eudicotyledons</taxon>
        <taxon>Gunneridae</taxon>
        <taxon>Pentapetalae</taxon>
        <taxon>asterids</taxon>
        <taxon>lamiids</taxon>
        <taxon>Solanales</taxon>
        <taxon>Solanaceae</taxon>
        <taxon>Solanoideae</taxon>
        <taxon>Solaneae</taxon>
        <taxon>Solanum</taxon>
    </lineage>
</organism>
<evidence type="ECO:0000313" key="1">
    <source>
        <dbReference type="EMBL" id="KAG5630902.1"/>
    </source>
</evidence>
<sequence>MKWNSRRIAEQFHEIVPYCAMIENVKRLKAKTESDEIDKTTYQSLSFRGFWRLSSKTLKIQWVSTRRN</sequence>
<keyword evidence="2" id="KW-1185">Reference proteome</keyword>
<name>A0A9J6B2F7_SOLCO</name>
<reference evidence="1 2" key="1">
    <citation type="submission" date="2020-09" db="EMBL/GenBank/DDBJ databases">
        <title>De no assembly of potato wild relative species, Solanum commersonii.</title>
        <authorList>
            <person name="Cho K."/>
        </authorList>
    </citation>
    <scope>NUCLEOTIDE SEQUENCE [LARGE SCALE GENOMIC DNA]</scope>
    <source>
        <strain evidence="1">LZ3.2</strain>
        <tissue evidence="1">Leaf</tissue>
    </source>
</reference>